<dbReference type="AlphaFoldDB" id="A0AAE0IYV0"/>
<reference evidence="2" key="2">
    <citation type="submission" date="2023-06" db="EMBL/GenBank/DDBJ databases">
        <authorList>
            <consortium name="Lawrence Berkeley National Laboratory"/>
            <person name="Haridas S."/>
            <person name="Hensen N."/>
            <person name="Bonometti L."/>
            <person name="Westerberg I."/>
            <person name="Brannstrom I.O."/>
            <person name="Guillou S."/>
            <person name="Cros-Aarteil S."/>
            <person name="Calhoun S."/>
            <person name="Kuo A."/>
            <person name="Mondo S."/>
            <person name="Pangilinan J."/>
            <person name="Riley R."/>
            <person name="Labutti K."/>
            <person name="Andreopoulos B."/>
            <person name="Lipzen A."/>
            <person name="Chen C."/>
            <person name="Yanf M."/>
            <person name="Daum C."/>
            <person name="Ng V."/>
            <person name="Clum A."/>
            <person name="Steindorff A."/>
            <person name="Ohm R."/>
            <person name="Martin F."/>
            <person name="Silar P."/>
            <person name="Natvig D."/>
            <person name="Lalanne C."/>
            <person name="Gautier V."/>
            <person name="Ament-Velasquez S.L."/>
            <person name="Kruys A."/>
            <person name="Hutchinson M.I."/>
            <person name="Powell A.J."/>
            <person name="Barry K."/>
            <person name="Miller A.N."/>
            <person name="Grigoriev I.V."/>
            <person name="Debuchy R."/>
            <person name="Gladieux P."/>
            <person name="Thoren M.H."/>
            <person name="Johannesson H."/>
        </authorList>
    </citation>
    <scope>NUCLEOTIDE SEQUENCE</scope>
    <source>
        <strain evidence="2">SMH4131-1</strain>
    </source>
</reference>
<dbReference type="EMBL" id="JAUEPO010000002">
    <property type="protein sequence ID" value="KAK3333833.1"/>
    <property type="molecule type" value="Genomic_DNA"/>
</dbReference>
<evidence type="ECO:0000313" key="2">
    <source>
        <dbReference type="EMBL" id="KAK3333833.1"/>
    </source>
</evidence>
<evidence type="ECO:0000313" key="3">
    <source>
        <dbReference type="Proteomes" id="UP001286456"/>
    </source>
</evidence>
<name>A0AAE0IYV0_9PEZI</name>
<protein>
    <submittedName>
        <fullName evidence="2">Uncharacterized protein</fullName>
    </submittedName>
</protein>
<feature type="compositionally biased region" description="Low complexity" evidence="1">
    <location>
        <begin position="162"/>
        <end position="195"/>
    </location>
</feature>
<dbReference type="Proteomes" id="UP001286456">
    <property type="component" value="Unassembled WGS sequence"/>
</dbReference>
<gene>
    <name evidence="2" type="ORF">B0T19DRAFT_138731</name>
</gene>
<evidence type="ECO:0000256" key="1">
    <source>
        <dbReference type="SAM" id="MobiDB-lite"/>
    </source>
</evidence>
<proteinExistence type="predicted"/>
<accession>A0AAE0IYV0</accession>
<organism evidence="2 3">
    <name type="scientific">Cercophora scortea</name>
    <dbReference type="NCBI Taxonomy" id="314031"/>
    <lineage>
        <taxon>Eukaryota</taxon>
        <taxon>Fungi</taxon>
        <taxon>Dikarya</taxon>
        <taxon>Ascomycota</taxon>
        <taxon>Pezizomycotina</taxon>
        <taxon>Sordariomycetes</taxon>
        <taxon>Sordariomycetidae</taxon>
        <taxon>Sordariales</taxon>
        <taxon>Lasiosphaeriaceae</taxon>
        <taxon>Cercophora</taxon>
    </lineage>
</organism>
<reference evidence="2" key="1">
    <citation type="journal article" date="2023" name="Mol. Phylogenet. Evol.">
        <title>Genome-scale phylogeny and comparative genomics of the fungal order Sordariales.</title>
        <authorList>
            <person name="Hensen N."/>
            <person name="Bonometti L."/>
            <person name="Westerberg I."/>
            <person name="Brannstrom I.O."/>
            <person name="Guillou S."/>
            <person name="Cros-Aarteil S."/>
            <person name="Calhoun S."/>
            <person name="Haridas S."/>
            <person name="Kuo A."/>
            <person name="Mondo S."/>
            <person name="Pangilinan J."/>
            <person name="Riley R."/>
            <person name="LaButti K."/>
            <person name="Andreopoulos B."/>
            <person name="Lipzen A."/>
            <person name="Chen C."/>
            <person name="Yan M."/>
            <person name="Daum C."/>
            <person name="Ng V."/>
            <person name="Clum A."/>
            <person name="Steindorff A."/>
            <person name="Ohm R.A."/>
            <person name="Martin F."/>
            <person name="Silar P."/>
            <person name="Natvig D.O."/>
            <person name="Lalanne C."/>
            <person name="Gautier V."/>
            <person name="Ament-Velasquez S.L."/>
            <person name="Kruys A."/>
            <person name="Hutchinson M.I."/>
            <person name="Powell A.J."/>
            <person name="Barry K."/>
            <person name="Miller A.N."/>
            <person name="Grigoriev I.V."/>
            <person name="Debuchy R."/>
            <person name="Gladieux P."/>
            <person name="Hiltunen Thoren M."/>
            <person name="Johannesson H."/>
        </authorList>
    </citation>
    <scope>NUCLEOTIDE SEQUENCE</scope>
    <source>
        <strain evidence="2">SMH4131-1</strain>
    </source>
</reference>
<comment type="caution">
    <text evidence="2">The sequence shown here is derived from an EMBL/GenBank/DDBJ whole genome shotgun (WGS) entry which is preliminary data.</text>
</comment>
<keyword evidence="3" id="KW-1185">Reference proteome</keyword>
<sequence length="446" mass="48282">MASSRRACPSQAVGFSAARTATSTYRAPSTDRWSCIISATGQCPYLVRNLKPNQQAASQLTWHSTEIRLPIDNIVTTAAMIDLRGANKYIETALGALETALQPTAPKVAQQRRTTVQITNPGDLDMDRFGSDYAKELASLYISSCKKLIDEHNRAVQLQQQTSTTTKTMTTTTPLTPTKHTSSSSSKAANPTLSSGSTAAAGIKSPTTKDHPKRPAPPHQQQADSSAAAKRIKTEPPLSTPGCGNCGSGLHKRPDCRETCRSCGKHHQLTARCKDAQKQCSCNEFPHHTFDRCREVCRYCSLVGGGGNGGGSGSGATVRPHRNPWACPHMCCQCGDGGHSGLACEHEFSDCSCPMRHLGQDCPIKRCLAPWCPKLNCQVHCYDGGLADTEDHQKKVCDWRRVVDMGEIHLKCIDNPWHVFPIRELALGEALKTPGGVRCTGCRDGQ</sequence>
<feature type="region of interest" description="Disordered" evidence="1">
    <location>
        <begin position="157"/>
        <end position="236"/>
    </location>
</feature>